<keyword evidence="10" id="KW-1071">Ligand-gated ion channel</keyword>
<keyword evidence="7 12" id="KW-0472">Membrane</keyword>
<dbReference type="OrthoDB" id="6067864at2759"/>
<comment type="subcellular location">
    <subcellularLocation>
        <location evidence="1">Cell membrane</location>
        <topology evidence="1">Multi-pass membrane protein</topology>
    </subcellularLocation>
</comment>
<evidence type="ECO:0000256" key="12">
    <source>
        <dbReference type="SAM" id="Phobius"/>
    </source>
</evidence>
<name>V4AR18_LOTGI</name>
<evidence type="ECO:0000313" key="15">
    <source>
        <dbReference type="EMBL" id="ESO99692.1"/>
    </source>
</evidence>
<evidence type="ECO:0000313" key="16">
    <source>
        <dbReference type="Proteomes" id="UP000030746"/>
    </source>
</evidence>
<dbReference type="PANTHER" id="PTHR42643">
    <property type="entry name" value="IONOTROPIC RECEPTOR 20A-RELATED"/>
    <property type="match status" value="1"/>
</dbReference>
<evidence type="ECO:0000256" key="10">
    <source>
        <dbReference type="ARBA" id="ARBA00023286"/>
    </source>
</evidence>
<dbReference type="Proteomes" id="UP000030746">
    <property type="component" value="Unassembled WGS sequence"/>
</dbReference>
<feature type="domain" description="Ionotropic glutamate receptor C-terminal" evidence="13">
    <location>
        <begin position="203"/>
        <end position="567"/>
    </location>
</feature>
<dbReference type="InterPro" id="IPR052192">
    <property type="entry name" value="Insect_Ionotropic_Sensory_Rcpt"/>
</dbReference>
<dbReference type="OMA" id="NINPSTH"/>
<evidence type="ECO:0000256" key="11">
    <source>
        <dbReference type="ARBA" id="ARBA00023303"/>
    </source>
</evidence>
<keyword evidence="3" id="KW-1003">Cell membrane</keyword>
<feature type="transmembrane region" description="Helical" evidence="12">
    <location>
        <begin position="328"/>
        <end position="347"/>
    </location>
</feature>
<dbReference type="SMART" id="SM00918">
    <property type="entry name" value="Lig_chan-Glu_bd"/>
    <property type="match status" value="1"/>
</dbReference>
<dbReference type="EMBL" id="KB200971">
    <property type="protein sequence ID" value="ESO99692.1"/>
    <property type="molecule type" value="Genomic_DNA"/>
</dbReference>
<evidence type="ECO:0000259" key="13">
    <source>
        <dbReference type="SMART" id="SM00079"/>
    </source>
</evidence>
<dbReference type="Pfam" id="PF10613">
    <property type="entry name" value="Lig_chan-Glu_bd"/>
    <property type="match status" value="1"/>
</dbReference>
<gene>
    <name evidence="15" type="ORF">LOTGIDRAFT_173635</name>
</gene>
<keyword evidence="6" id="KW-0406">Ion transport</keyword>
<proteinExistence type="predicted"/>
<keyword evidence="11" id="KW-0407">Ion channel</keyword>
<keyword evidence="4 12" id="KW-0812">Transmembrane</keyword>
<accession>V4AR18</accession>
<sequence length="627" mass="71080">MSGDSDVPTKATTGARSVNLNPKSDDVIDTIIRINDMLKWPTLVIMYDDKSVDFILRVYEKFELNVKNVQASFYDVSDWIGKENDLLLTINQNFFPNISIVLVGGLRALDMLNYANQIDVQSNRTTDYRHKAQWVVVPTTDICVYSVLNPEELIIENVAIINSSETGTIIFTLSFDNKKFVHVPSVSKANLYPNMKYGFNRRHFLIATHQSPEFLIKTLKDGKVYYSGYAKTFSDAMSLYLNFTYEFVEPEDNQWGNFVNGSWDGLVGQLLRREVDMAVAELTLTTERESVVDFVLPQFFTQGLGLVFQKDDTSNKGWMNILQPLQSTVYYTILAATVGFSLLMYVMERSNPLNQQAQPPPKSLKMEIWNVSNLFVSVIGCSFLGSDGLRPRTCAGRLLTFALWLFCVVMAATYSGNLTASLTVRRENKPFSTLAELVELEDWKWGVHPSTLSATILQHTKRGDFQKTWSKIEEFNKTDPSVLSTSGAEHIQKALGGKYAYITLDPVLFMLRRNDCAFDTVTGIVQTQHVALAVSENSPYRIDIQRFLFHLFDSGVLELWEKMYYKDQRPRECLTTETIRAMFLEDIKGAFAALGIGVSIALGILVAECIWRCTSKWKSKKQLIMAS</sequence>
<reference evidence="15 16" key="1">
    <citation type="journal article" date="2013" name="Nature">
        <title>Insights into bilaterian evolution from three spiralian genomes.</title>
        <authorList>
            <person name="Simakov O."/>
            <person name="Marletaz F."/>
            <person name="Cho S.J."/>
            <person name="Edsinger-Gonzales E."/>
            <person name="Havlak P."/>
            <person name="Hellsten U."/>
            <person name="Kuo D.H."/>
            <person name="Larsson T."/>
            <person name="Lv J."/>
            <person name="Arendt D."/>
            <person name="Savage R."/>
            <person name="Osoegawa K."/>
            <person name="de Jong P."/>
            <person name="Grimwood J."/>
            <person name="Chapman J.A."/>
            <person name="Shapiro H."/>
            <person name="Aerts A."/>
            <person name="Otillar R.P."/>
            <person name="Terry A.Y."/>
            <person name="Boore J.L."/>
            <person name="Grigoriev I.V."/>
            <person name="Lindberg D.R."/>
            <person name="Seaver E.C."/>
            <person name="Weisblat D.A."/>
            <person name="Putnam N.H."/>
            <person name="Rokhsar D.S."/>
        </authorList>
    </citation>
    <scope>NUCLEOTIDE SEQUENCE [LARGE SCALE GENOMIC DNA]</scope>
</reference>
<protein>
    <recommendedName>
        <fullName evidence="17">Ionotropic glutamate receptor L-glutamate and glycine-binding domain-containing protein</fullName>
    </recommendedName>
</protein>
<evidence type="ECO:0000256" key="4">
    <source>
        <dbReference type="ARBA" id="ARBA00022692"/>
    </source>
</evidence>
<evidence type="ECO:0000259" key="14">
    <source>
        <dbReference type="SMART" id="SM00918"/>
    </source>
</evidence>
<dbReference type="Pfam" id="PF00060">
    <property type="entry name" value="Lig_chan"/>
    <property type="match status" value="1"/>
</dbReference>
<feature type="transmembrane region" description="Helical" evidence="12">
    <location>
        <begin position="398"/>
        <end position="416"/>
    </location>
</feature>
<evidence type="ECO:0000256" key="6">
    <source>
        <dbReference type="ARBA" id="ARBA00023065"/>
    </source>
</evidence>
<dbReference type="SMART" id="SM00079">
    <property type="entry name" value="PBPe"/>
    <property type="match status" value="1"/>
</dbReference>
<dbReference type="PANTHER" id="PTHR42643:SF24">
    <property type="entry name" value="IONOTROPIC RECEPTOR 60A"/>
    <property type="match status" value="1"/>
</dbReference>
<evidence type="ECO:0000256" key="8">
    <source>
        <dbReference type="ARBA" id="ARBA00023170"/>
    </source>
</evidence>
<dbReference type="AlphaFoldDB" id="V4AR18"/>
<dbReference type="GeneID" id="20242451"/>
<keyword evidence="16" id="KW-1185">Reference proteome</keyword>
<evidence type="ECO:0000256" key="3">
    <source>
        <dbReference type="ARBA" id="ARBA00022475"/>
    </source>
</evidence>
<dbReference type="CTD" id="20242451"/>
<dbReference type="RefSeq" id="XP_009049654.1">
    <property type="nucleotide sequence ID" value="XM_009051406.1"/>
</dbReference>
<evidence type="ECO:0000256" key="2">
    <source>
        <dbReference type="ARBA" id="ARBA00022448"/>
    </source>
</evidence>
<evidence type="ECO:0000256" key="1">
    <source>
        <dbReference type="ARBA" id="ARBA00004651"/>
    </source>
</evidence>
<evidence type="ECO:0000256" key="9">
    <source>
        <dbReference type="ARBA" id="ARBA00023180"/>
    </source>
</evidence>
<organism evidence="15 16">
    <name type="scientific">Lottia gigantea</name>
    <name type="common">Giant owl limpet</name>
    <dbReference type="NCBI Taxonomy" id="225164"/>
    <lineage>
        <taxon>Eukaryota</taxon>
        <taxon>Metazoa</taxon>
        <taxon>Spiralia</taxon>
        <taxon>Lophotrochozoa</taxon>
        <taxon>Mollusca</taxon>
        <taxon>Gastropoda</taxon>
        <taxon>Patellogastropoda</taxon>
        <taxon>Lottioidea</taxon>
        <taxon>Lottiidae</taxon>
        <taxon>Lottia</taxon>
    </lineage>
</organism>
<keyword evidence="8" id="KW-0675">Receptor</keyword>
<dbReference type="SUPFAM" id="SSF53850">
    <property type="entry name" value="Periplasmic binding protein-like II"/>
    <property type="match status" value="1"/>
</dbReference>
<evidence type="ECO:0008006" key="17">
    <source>
        <dbReference type="Google" id="ProtNLM"/>
    </source>
</evidence>
<dbReference type="HOGENOM" id="CLU_007257_10_0_1"/>
<feature type="domain" description="Ionotropic glutamate receptor L-glutamate and glycine-binding" evidence="14">
    <location>
        <begin position="213"/>
        <end position="272"/>
    </location>
</feature>
<evidence type="ECO:0000256" key="5">
    <source>
        <dbReference type="ARBA" id="ARBA00022989"/>
    </source>
</evidence>
<dbReference type="KEGG" id="lgi:LOTGIDRAFT_173635"/>
<dbReference type="GO" id="GO:0015276">
    <property type="term" value="F:ligand-gated monoatomic ion channel activity"/>
    <property type="evidence" value="ECO:0007669"/>
    <property type="project" value="InterPro"/>
</dbReference>
<dbReference type="GO" id="GO:0005886">
    <property type="term" value="C:plasma membrane"/>
    <property type="evidence" value="ECO:0007669"/>
    <property type="project" value="UniProtKB-SubCell"/>
</dbReference>
<keyword evidence="5 12" id="KW-1133">Transmembrane helix</keyword>
<evidence type="ECO:0000256" key="7">
    <source>
        <dbReference type="ARBA" id="ARBA00023136"/>
    </source>
</evidence>
<keyword evidence="9" id="KW-0325">Glycoprotein</keyword>
<dbReference type="GO" id="GO:0050906">
    <property type="term" value="P:detection of stimulus involved in sensory perception"/>
    <property type="evidence" value="ECO:0007669"/>
    <property type="project" value="UniProtKB-ARBA"/>
</dbReference>
<dbReference type="InterPro" id="IPR001320">
    <property type="entry name" value="Iontro_rcpt_C"/>
</dbReference>
<keyword evidence="2" id="KW-0813">Transport</keyword>
<dbReference type="Gene3D" id="3.40.190.10">
    <property type="entry name" value="Periplasmic binding protein-like II"/>
    <property type="match status" value="2"/>
</dbReference>
<dbReference type="InterPro" id="IPR019594">
    <property type="entry name" value="Glu/Gly-bd"/>
</dbReference>
<feature type="transmembrane region" description="Helical" evidence="12">
    <location>
        <begin position="590"/>
        <end position="611"/>
    </location>
</feature>